<comment type="caution">
    <text evidence="1">The sequence shown here is derived from an EMBL/GenBank/DDBJ whole genome shotgun (WGS) entry which is preliminary data.</text>
</comment>
<organism evidence="1 2">
    <name type="scientific">Burkholderia ambifaria MEX-5</name>
    <dbReference type="NCBI Taxonomy" id="396597"/>
    <lineage>
        <taxon>Bacteria</taxon>
        <taxon>Pseudomonadati</taxon>
        <taxon>Pseudomonadota</taxon>
        <taxon>Betaproteobacteria</taxon>
        <taxon>Burkholderiales</taxon>
        <taxon>Burkholderiaceae</taxon>
        <taxon>Burkholderia</taxon>
        <taxon>Burkholderia cepacia complex</taxon>
    </lineage>
</organism>
<proteinExistence type="predicted"/>
<dbReference type="Proteomes" id="UP000004814">
    <property type="component" value="Unassembled WGS sequence"/>
</dbReference>
<protein>
    <submittedName>
        <fullName evidence="1">Uncharacterized protein</fullName>
    </submittedName>
</protein>
<name>B1T1Y4_9BURK</name>
<sequence length="81" mass="8982">MTTYIGAIVLADKLTVIKAMLKAGFHVTAYLPAWHWSRGARYDCVLLARRGRDCANKNGLDADIDAFDTAYRDIGQHILAT</sequence>
<dbReference type="AlphaFoldDB" id="B1T1Y4"/>
<evidence type="ECO:0000313" key="1">
    <source>
        <dbReference type="EMBL" id="EDT42403.1"/>
    </source>
</evidence>
<gene>
    <name evidence="1" type="ORF">BamMEX5DRAFT_1800</name>
</gene>
<accession>B1T1Y4</accession>
<reference evidence="1 2" key="1">
    <citation type="submission" date="2008-03" db="EMBL/GenBank/DDBJ databases">
        <title>Sequencing of the draft genome and assembly of Burkholderia ambifaria MEX-5.</title>
        <authorList>
            <consortium name="US DOE Joint Genome Institute (JGI-PGF)"/>
            <person name="Copeland A."/>
            <person name="Lucas S."/>
            <person name="Lapidus A."/>
            <person name="Glavina del Rio T."/>
            <person name="Dalin E."/>
            <person name="Tice H."/>
            <person name="Bruce D."/>
            <person name="Goodwin L."/>
            <person name="Pitluck S."/>
            <person name="Larimer F."/>
            <person name="Land M.L."/>
            <person name="Hauser L."/>
            <person name="Tiedje J."/>
            <person name="Richardson P."/>
        </authorList>
    </citation>
    <scope>NUCLEOTIDE SEQUENCE [LARGE SCALE GENOMIC DNA]</scope>
    <source>
        <strain evidence="1 2">MEX-5</strain>
    </source>
</reference>
<dbReference type="EMBL" id="ABLK01000040">
    <property type="protein sequence ID" value="EDT42403.1"/>
    <property type="molecule type" value="Genomic_DNA"/>
</dbReference>
<dbReference type="PATRIC" id="fig|396597.7.peg.6412"/>
<evidence type="ECO:0000313" key="2">
    <source>
        <dbReference type="Proteomes" id="UP000004814"/>
    </source>
</evidence>